<organism evidence="2">
    <name type="scientific">Kitasatospora sp. 152608</name>
    <dbReference type="NCBI Taxonomy" id="1769566"/>
    <lineage>
        <taxon>Bacteria</taxon>
        <taxon>Bacillati</taxon>
        <taxon>Actinomycetota</taxon>
        <taxon>Actinomycetes</taxon>
        <taxon>Kitasatosporales</taxon>
        <taxon>Streptomycetaceae</taxon>
        <taxon>Kitasatospora</taxon>
    </lineage>
</organism>
<reference evidence="2" key="1">
    <citation type="submission" date="2015-10" db="EMBL/GenBank/DDBJ databases">
        <title>New simocyclinones: surprising evolutionary and biosynthetic insights.</title>
        <authorList>
            <person name="Bilyk O."/>
            <person name="Brotz E."/>
            <person name="Tokovenko B."/>
            <person name="Bechtold A."/>
            <person name="Paululat T."/>
            <person name="Luzhetskyy A."/>
        </authorList>
    </citation>
    <scope>NUCLEOTIDE SEQUENCE</scope>
    <source>
        <strain evidence="2">152608</strain>
    </source>
</reference>
<dbReference type="SUPFAM" id="SSF51735">
    <property type="entry name" value="NAD(P)-binding Rossmann-fold domains"/>
    <property type="match status" value="1"/>
</dbReference>
<dbReference type="PANTHER" id="PTHR42879">
    <property type="entry name" value="3-OXOACYL-(ACYL-CARRIER-PROTEIN) REDUCTASE"/>
    <property type="match status" value="1"/>
</dbReference>
<proteinExistence type="inferred from homology"/>
<dbReference type="AlphaFoldDB" id="A0A0U3BH47"/>
<protein>
    <submittedName>
        <fullName evidence="2">Short-chain dehydrogenase/reductase SDR</fullName>
    </submittedName>
</protein>
<dbReference type="InterPro" id="IPR050259">
    <property type="entry name" value="SDR"/>
</dbReference>
<dbReference type="InterPro" id="IPR002347">
    <property type="entry name" value="SDR_fam"/>
</dbReference>
<dbReference type="InterPro" id="IPR036291">
    <property type="entry name" value="NAD(P)-bd_dom_sf"/>
</dbReference>
<sequence length="235" mass="24066">MAPVAIVADGNQESSSAFAMRLAELGWDVAVLCRDSTAGTETVNRVRGTGRQALAVETDVTDSVSVDAALGRVCAELGEPNVLVNTVTTTVRGPLSRISDDDWLAATGLPLRGLFVTSRSVIDPMIRQGWGRIINIAALPASVASGPHHHATVLAAVEGFTRTIALELQAFGITVNAIAPATPAAEVRTGAGPHVTDAAGPRYAAQIAAAVPFLVSDGASSVTGQVIHVGDEEAA</sequence>
<name>A0A0U3BH47_9ACTN</name>
<evidence type="ECO:0000256" key="1">
    <source>
        <dbReference type="ARBA" id="ARBA00006484"/>
    </source>
</evidence>
<dbReference type="EMBL" id="KU127235">
    <property type="protein sequence ID" value="ALT05961.1"/>
    <property type="molecule type" value="Genomic_DNA"/>
</dbReference>
<dbReference type="Gene3D" id="3.40.50.720">
    <property type="entry name" value="NAD(P)-binding Rossmann-like Domain"/>
    <property type="match status" value="1"/>
</dbReference>
<dbReference type="PANTHER" id="PTHR42879:SF2">
    <property type="entry name" value="3-OXOACYL-[ACYL-CARRIER-PROTEIN] REDUCTASE FABG"/>
    <property type="match status" value="1"/>
</dbReference>
<comment type="similarity">
    <text evidence="1">Belongs to the short-chain dehydrogenases/reductases (SDR) family.</text>
</comment>
<evidence type="ECO:0000313" key="2">
    <source>
        <dbReference type="EMBL" id="ALT05961.1"/>
    </source>
</evidence>
<accession>A0A0U3BH47</accession>
<dbReference type="Pfam" id="PF13561">
    <property type="entry name" value="adh_short_C2"/>
    <property type="match status" value="1"/>
</dbReference>
<gene>
    <name evidence="2" type="primary">smcD3</name>
    <name evidence="2" type="ORF">KSSN_24680</name>
</gene>
<dbReference type="PRINTS" id="PR00081">
    <property type="entry name" value="GDHRDH"/>
</dbReference>